<protein>
    <submittedName>
        <fullName evidence="1">12292_t:CDS:1</fullName>
    </submittedName>
</protein>
<evidence type="ECO:0000313" key="2">
    <source>
        <dbReference type="Proteomes" id="UP000789570"/>
    </source>
</evidence>
<organism evidence="1 2">
    <name type="scientific">Funneliformis caledonium</name>
    <dbReference type="NCBI Taxonomy" id="1117310"/>
    <lineage>
        <taxon>Eukaryota</taxon>
        <taxon>Fungi</taxon>
        <taxon>Fungi incertae sedis</taxon>
        <taxon>Mucoromycota</taxon>
        <taxon>Glomeromycotina</taxon>
        <taxon>Glomeromycetes</taxon>
        <taxon>Glomerales</taxon>
        <taxon>Glomeraceae</taxon>
        <taxon>Funneliformis</taxon>
    </lineage>
</organism>
<dbReference type="Proteomes" id="UP000789570">
    <property type="component" value="Unassembled WGS sequence"/>
</dbReference>
<reference evidence="1" key="1">
    <citation type="submission" date="2021-06" db="EMBL/GenBank/DDBJ databases">
        <authorList>
            <person name="Kallberg Y."/>
            <person name="Tangrot J."/>
            <person name="Rosling A."/>
        </authorList>
    </citation>
    <scope>NUCLEOTIDE SEQUENCE</scope>
    <source>
        <strain evidence="1">UK204</strain>
    </source>
</reference>
<accession>A0A9N9B6N7</accession>
<gene>
    <name evidence="1" type="ORF">FCALED_LOCUS6194</name>
</gene>
<evidence type="ECO:0000313" key="1">
    <source>
        <dbReference type="EMBL" id="CAG8552599.1"/>
    </source>
</evidence>
<name>A0A9N9B6N7_9GLOM</name>
<sequence length="78" mass="9193">MKTLRNIPMLGDYWNKATKTSQTEWGLEIDWTVVKFKEFMNDSPSELTFNNPVTKMIDVYPVAKKKKNSKKKNSKKKH</sequence>
<keyword evidence="2" id="KW-1185">Reference proteome</keyword>
<proteinExistence type="predicted"/>
<dbReference type="AlphaFoldDB" id="A0A9N9B6N7"/>
<dbReference type="EMBL" id="CAJVPQ010001430">
    <property type="protein sequence ID" value="CAG8552599.1"/>
    <property type="molecule type" value="Genomic_DNA"/>
</dbReference>
<dbReference type="OrthoDB" id="10359966at2759"/>
<comment type="caution">
    <text evidence="1">The sequence shown here is derived from an EMBL/GenBank/DDBJ whole genome shotgun (WGS) entry which is preliminary data.</text>
</comment>